<dbReference type="RefSeq" id="WP_028789512.1">
    <property type="nucleotide sequence ID" value="NZ_JPVT01000116.1"/>
</dbReference>
<dbReference type="Proteomes" id="UP000029381">
    <property type="component" value="Unassembled WGS sequence"/>
</dbReference>
<dbReference type="PATRIC" id="fig|1302648.3.peg.1133"/>
<evidence type="ECO:0000313" key="2">
    <source>
        <dbReference type="Proteomes" id="UP000029381"/>
    </source>
</evidence>
<accession>A0A091C281</accession>
<dbReference type="InterPro" id="IPR032580">
    <property type="entry name" value="SatD"/>
</dbReference>
<organism evidence="1 2">
    <name type="scientific">Tetragenococcus muriaticus 3MR10-3</name>
    <dbReference type="NCBI Taxonomy" id="1302648"/>
    <lineage>
        <taxon>Bacteria</taxon>
        <taxon>Bacillati</taxon>
        <taxon>Bacillota</taxon>
        <taxon>Bacilli</taxon>
        <taxon>Lactobacillales</taxon>
        <taxon>Enterococcaceae</taxon>
        <taxon>Tetragenococcus</taxon>
    </lineage>
</organism>
<gene>
    <name evidence="1" type="ORF">TMU3MR103_1166</name>
</gene>
<proteinExistence type="predicted"/>
<reference evidence="1 2" key="1">
    <citation type="submission" date="2014-08" db="EMBL/GenBank/DDBJ databases">
        <title>Genome sequence of Tetragenococcus muriaticus.</title>
        <authorList>
            <person name="Chuea-nongthon C."/>
            <person name="Rodtong S."/>
            <person name="Yongsawatdigul J."/>
            <person name="Steele J.L."/>
            <person name="Liu X.-y."/>
            <person name="Speers J."/>
            <person name="Glasner J.D."/>
            <person name="Neeno-Eckwall E.C."/>
        </authorList>
    </citation>
    <scope>NUCLEOTIDE SEQUENCE [LARGE SCALE GENOMIC DNA]</scope>
    <source>
        <strain evidence="1 2">3MR10-3</strain>
    </source>
</reference>
<comment type="caution">
    <text evidence="1">The sequence shown here is derived from an EMBL/GenBank/DDBJ whole genome shotgun (WGS) entry which is preliminary data.</text>
</comment>
<dbReference type="AlphaFoldDB" id="A0A091C281"/>
<keyword evidence="2" id="KW-1185">Reference proteome</keyword>
<sequence length="223" mass="25599">MVTAATYYPYIAIIGDIKDSRKLEHRGTTQQKFTRTLERLNQVYQKDLAAKFTVSMGDAFQGLLKDASHLMVMLFELELDLAPIELRIGIGLGDIETEINPENSLLNDGSCYHRARAMIEWIEKSEKQYEQRHSNILLSTGGQAVHYEKLINTIFSLESVIKTKWTERQKEIIRTYLANEKNQYMTAKTLNIGQSSVNKALKSTDFYTFNHSLDTLQNVLNEL</sequence>
<dbReference type="Pfam" id="PF16264">
    <property type="entry name" value="SatD"/>
    <property type="match status" value="1"/>
</dbReference>
<name>A0A091C281_9ENTE</name>
<evidence type="ECO:0000313" key="1">
    <source>
        <dbReference type="EMBL" id="KFN91049.1"/>
    </source>
</evidence>
<dbReference type="EMBL" id="JPVT01000116">
    <property type="protein sequence ID" value="KFN91049.1"/>
    <property type="molecule type" value="Genomic_DNA"/>
</dbReference>
<protein>
    <submittedName>
        <fullName evidence="1">Putative transcriptional regulator</fullName>
    </submittedName>
</protein>